<dbReference type="OrthoDB" id="9805499at2"/>
<keyword evidence="8 13" id="KW-0460">Magnesium</keyword>
<dbReference type="AlphaFoldDB" id="A0A238Y659"/>
<comment type="catalytic activity">
    <reaction evidence="12 13">
        <text>Endonucleolytic cleavage at a junction such as a reciprocal single-stranded crossover between two homologous DNA duplexes (Holliday junction).</text>
        <dbReference type="EC" id="3.1.21.10"/>
    </reaction>
</comment>
<feature type="active site" evidence="13">
    <location>
        <position position="71"/>
    </location>
</feature>
<dbReference type="EC" id="3.1.21.10" evidence="13 14"/>
<reference evidence="15 16" key="1">
    <citation type="submission" date="2017-06" db="EMBL/GenBank/DDBJ databases">
        <authorList>
            <person name="Kim H.J."/>
            <person name="Triplett B.A."/>
        </authorList>
    </citation>
    <scope>NUCLEOTIDE SEQUENCE [LARGE SCALE GENOMIC DNA]</scope>
    <source>
        <strain evidence="15 16">DSM 13116</strain>
    </source>
</reference>
<dbReference type="InterPro" id="IPR036397">
    <property type="entry name" value="RNaseH_sf"/>
</dbReference>
<evidence type="ECO:0000256" key="10">
    <source>
        <dbReference type="ARBA" id="ARBA00023172"/>
    </source>
</evidence>
<dbReference type="InterPro" id="IPR002176">
    <property type="entry name" value="X-over_junc_endoDNase_RuvC"/>
</dbReference>
<dbReference type="PANTHER" id="PTHR30194:SF3">
    <property type="entry name" value="CROSSOVER JUNCTION ENDODEOXYRIBONUCLEASE RUVC"/>
    <property type="match status" value="1"/>
</dbReference>
<dbReference type="GO" id="GO:0003677">
    <property type="term" value="F:DNA binding"/>
    <property type="evidence" value="ECO:0007669"/>
    <property type="project" value="UniProtKB-KW"/>
</dbReference>
<evidence type="ECO:0000256" key="12">
    <source>
        <dbReference type="ARBA" id="ARBA00029354"/>
    </source>
</evidence>
<feature type="binding site" evidence="13">
    <location>
        <position position="71"/>
    </location>
    <ligand>
        <name>Mg(2+)</name>
        <dbReference type="ChEBI" id="CHEBI:18420"/>
        <label>2</label>
    </ligand>
</feature>
<evidence type="ECO:0000256" key="7">
    <source>
        <dbReference type="ARBA" id="ARBA00022801"/>
    </source>
</evidence>
<sequence>MGAPLAVLGLDPGSRVTGYGVVREQSGRAELVAVGAIRTPSGGDMAERLGIIYSRVAEVIREHGPAEAAIESVFVSKNTASALKLGQARGAAMAACAVAGLPVSGYPPTLVKKSLVGAGRAEKEQVAFMVAQILGVRNPGWPLDASDALAVAICHLNERRLRKLTGTP</sequence>
<feature type="binding site" evidence="13">
    <location>
        <position position="144"/>
    </location>
    <ligand>
        <name>Mg(2+)</name>
        <dbReference type="ChEBI" id="CHEBI:18420"/>
        <label>1</label>
    </ligand>
</feature>
<dbReference type="Pfam" id="PF02075">
    <property type="entry name" value="RuvC"/>
    <property type="match status" value="1"/>
</dbReference>
<evidence type="ECO:0000313" key="15">
    <source>
        <dbReference type="EMBL" id="SNR66123.1"/>
    </source>
</evidence>
<dbReference type="PROSITE" id="PS01321">
    <property type="entry name" value="RUVC"/>
    <property type="match status" value="1"/>
</dbReference>
<evidence type="ECO:0000256" key="11">
    <source>
        <dbReference type="ARBA" id="ARBA00023204"/>
    </source>
</evidence>
<name>A0A238Y659_9BACT</name>
<accession>A0A238Y659</accession>
<keyword evidence="6 13" id="KW-0227">DNA damage</keyword>
<evidence type="ECO:0000256" key="2">
    <source>
        <dbReference type="ARBA" id="ARBA00022490"/>
    </source>
</evidence>
<gene>
    <name evidence="13" type="primary">ruvC</name>
    <name evidence="15" type="ORF">SAMN04488503_0686</name>
</gene>
<dbReference type="GO" id="GO:0006281">
    <property type="term" value="P:DNA repair"/>
    <property type="evidence" value="ECO:0007669"/>
    <property type="project" value="UniProtKB-UniRule"/>
</dbReference>
<keyword evidence="16" id="KW-1185">Reference proteome</keyword>
<evidence type="ECO:0000256" key="5">
    <source>
        <dbReference type="ARBA" id="ARBA00022759"/>
    </source>
</evidence>
<comment type="subunit">
    <text evidence="13">Homodimer which binds Holliday junction (HJ) DNA. The HJ becomes 2-fold symmetrical on binding to RuvC with unstacked arms; it has a different conformation from HJ DNA in complex with RuvA. In the full resolvosome a probable DNA-RuvA(4)-RuvB(12)-RuvC(2) complex forms which resolves the HJ.</text>
</comment>
<keyword evidence="3 13" id="KW-0540">Nuclease</keyword>
<keyword evidence="5 13" id="KW-0255">Endonuclease</keyword>
<evidence type="ECO:0000313" key="16">
    <source>
        <dbReference type="Proteomes" id="UP000198324"/>
    </source>
</evidence>
<dbReference type="CDD" id="cd16962">
    <property type="entry name" value="RuvC"/>
    <property type="match status" value="1"/>
</dbReference>
<dbReference type="FunFam" id="3.30.420.10:FF:000002">
    <property type="entry name" value="Crossover junction endodeoxyribonuclease RuvC"/>
    <property type="match status" value="1"/>
</dbReference>
<keyword evidence="11 13" id="KW-0234">DNA repair</keyword>
<keyword evidence="7 13" id="KW-0378">Hydrolase</keyword>
<evidence type="ECO:0000256" key="1">
    <source>
        <dbReference type="ARBA" id="ARBA00009518"/>
    </source>
</evidence>
<keyword evidence="4 13" id="KW-0479">Metal-binding</keyword>
<dbReference type="RefSeq" id="WP_089271704.1">
    <property type="nucleotide sequence ID" value="NZ_FZOC01000001.1"/>
</dbReference>
<dbReference type="PRINTS" id="PR00696">
    <property type="entry name" value="RSOLVASERUVC"/>
</dbReference>
<dbReference type="HAMAP" id="MF_00034">
    <property type="entry name" value="RuvC"/>
    <property type="match status" value="1"/>
</dbReference>
<dbReference type="NCBIfam" id="TIGR00228">
    <property type="entry name" value="ruvC"/>
    <property type="match status" value="1"/>
</dbReference>
<proteinExistence type="inferred from homology"/>
<comment type="similarity">
    <text evidence="1 13">Belongs to the RuvC family.</text>
</comment>
<comment type="cofactor">
    <cofactor evidence="13">
        <name>Mg(2+)</name>
        <dbReference type="ChEBI" id="CHEBI:18420"/>
    </cofactor>
    <text evidence="13">Binds 2 Mg(2+) ion per subunit.</text>
</comment>
<dbReference type="Proteomes" id="UP000198324">
    <property type="component" value="Unassembled WGS sequence"/>
</dbReference>
<evidence type="ECO:0000256" key="13">
    <source>
        <dbReference type="HAMAP-Rule" id="MF_00034"/>
    </source>
</evidence>
<evidence type="ECO:0000256" key="8">
    <source>
        <dbReference type="ARBA" id="ARBA00022842"/>
    </source>
</evidence>
<keyword evidence="10 13" id="KW-0233">DNA recombination</keyword>
<feature type="active site" evidence="13">
    <location>
        <position position="144"/>
    </location>
</feature>
<evidence type="ECO:0000256" key="9">
    <source>
        <dbReference type="ARBA" id="ARBA00023125"/>
    </source>
</evidence>
<feature type="binding site" evidence="13">
    <location>
        <position position="11"/>
    </location>
    <ligand>
        <name>Mg(2+)</name>
        <dbReference type="ChEBI" id="CHEBI:18420"/>
        <label>1</label>
    </ligand>
</feature>
<feature type="active site" evidence="13">
    <location>
        <position position="11"/>
    </location>
</feature>
<evidence type="ECO:0000256" key="14">
    <source>
        <dbReference type="NCBIfam" id="TIGR00228"/>
    </source>
</evidence>
<evidence type="ECO:0000256" key="6">
    <source>
        <dbReference type="ARBA" id="ARBA00022763"/>
    </source>
</evidence>
<dbReference type="InterPro" id="IPR020563">
    <property type="entry name" value="X-over_junc_endoDNase_Mg_BS"/>
</dbReference>
<protein>
    <recommendedName>
        <fullName evidence="13 14">Crossover junction endodeoxyribonuclease RuvC</fullName>
        <ecNumber evidence="13 14">3.1.21.10</ecNumber>
    </recommendedName>
    <alternativeName>
        <fullName evidence="13">Holliday junction nuclease RuvC</fullName>
    </alternativeName>
    <alternativeName>
        <fullName evidence="13">Holliday junction resolvase RuvC</fullName>
    </alternativeName>
</protein>
<dbReference type="InterPro" id="IPR012337">
    <property type="entry name" value="RNaseH-like_sf"/>
</dbReference>
<comment type="function">
    <text evidence="13">The RuvA-RuvB-RuvC complex processes Holliday junction (HJ) DNA during genetic recombination and DNA repair. Endonuclease that resolves HJ intermediates. Cleaves cruciform DNA by making single-stranded nicks across the HJ at symmetrical positions within the homologous arms, yielding a 5'-phosphate and a 3'-hydroxyl group; requires a central core of homology in the junction. The consensus cleavage sequence is 5'-(A/T)TT(C/G)-3'. Cleavage occurs on the 3'-side of the TT dinucleotide at the point of strand exchange. HJ branch migration catalyzed by RuvA-RuvB allows RuvC to scan DNA until it finds its consensus sequence, where it cleaves and resolves the cruciform DNA.</text>
</comment>
<dbReference type="GO" id="GO:0005737">
    <property type="term" value="C:cytoplasm"/>
    <property type="evidence" value="ECO:0007669"/>
    <property type="project" value="UniProtKB-SubCell"/>
</dbReference>
<comment type="subcellular location">
    <subcellularLocation>
        <location evidence="13">Cytoplasm</location>
    </subcellularLocation>
</comment>
<dbReference type="GO" id="GO:0006310">
    <property type="term" value="P:DNA recombination"/>
    <property type="evidence" value="ECO:0007669"/>
    <property type="project" value="UniProtKB-UniRule"/>
</dbReference>
<dbReference type="Gene3D" id="3.30.420.10">
    <property type="entry name" value="Ribonuclease H-like superfamily/Ribonuclease H"/>
    <property type="match status" value="1"/>
</dbReference>
<dbReference type="GO" id="GO:0008821">
    <property type="term" value="F:crossover junction DNA endonuclease activity"/>
    <property type="evidence" value="ECO:0007669"/>
    <property type="project" value="UniProtKB-UniRule"/>
</dbReference>
<dbReference type="SUPFAM" id="SSF53098">
    <property type="entry name" value="Ribonuclease H-like"/>
    <property type="match status" value="1"/>
</dbReference>
<keyword evidence="9 13" id="KW-0238">DNA-binding</keyword>
<dbReference type="GO" id="GO:0000287">
    <property type="term" value="F:magnesium ion binding"/>
    <property type="evidence" value="ECO:0007669"/>
    <property type="project" value="UniProtKB-UniRule"/>
</dbReference>
<evidence type="ECO:0000256" key="4">
    <source>
        <dbReference type="ARBA" id="ARBA00022723"/>
    </source>
</evidence>
<keyword evidence="2 13" id="KW-0963">Cytoplasm</keyword>
<dbReference type="GO" id="GO:0048476">
    <property type="term" value="C:Holliday junction resolvase complex"/>
    <property type="evidence" value="ECO:0007669"/>
    <property type="project" value="UniProtKB-UniRule"/>
</dbReference>
<dbReference type="EMBL" id="FZOC01000001">
    <property type="protein sequence ID" value="SNR66123.1"/>
    <property type="molecule type" value="Genomic_DNA"/>
</dbReference>
<evidence type="ECO:0000256" key="3">
    <source>
        <dbReference type="ARBA" id="ARBA00022722"/>
    </source>
</evidence>
<organism evidence="15 16">
    <name type="scientific">Humidesulfovibrio mexicanus</name>
    <dbReference type="NCBI Taxonomy" id="147047"/>
    <lineage>
        <taxon>Bacteria</taxon>
        <taxon>Pseudomonadati</taxon>
        <taxon>Thermodesulfobacteriota</taxon>
        <taxon>Desulfovibrionia</taxon>
        <taxon>Desulfovibrionales</taxon>
        <taxon>Desulfovibrionaceae</taxon>
        <taxon>Humidesulfovibrio</taxon>
    </lineage>
</organism>
<dbReference type="PANTHER" id="PTHR30194">
    <property type="entry name" value="CROSSOVER JUNCTION ENDODEOXYRIBONUCLEASE RUVC"/>
    <property type="match status" value="1"/>
</dbReference>